<proteinExistence type="predicted"/>
<sequence length="107" mass="12214">MKCRRVEEYGMNEGEYAEVYCSDCSLNEMITEEGVWILELFRVYLSNDILRCIVGIPPPYPFGGPDMISLCHTAICDFSIKSAYTNVEKGITWNSNEIVKVSDDWAE</sequence>
<dbReference type="OrthoDB" id="1113032at2759"/>
<reference evidence="1 2" key="1">
    <citation type="journal article" date="2021" name="Plant Biotechnol. J.">
        <title>Multi-omics assisted identification of the key and species-specific regulatory components of drought-tolerant mechanisms in Gossypium stocksii.</title>
        <authorList>
            <person name="Yu D."/>
            <person name="Ke L."/>
            <person name="Zhang D."/>
            <person name="Wu Y."/>
            <person name="Sun Y."/>
            <person name="Mei J."/>
            <person name="Sun J."/>
            <person name="Sun Y."/>
        </authorList>
    </citation>
    <scope>NUCLEOTIDE SEQUENCE [LARGE SCALE GENOMIC DNA]</scope>
    <source>
        <strain evidence="2">cv. E1</strain>
        <tissue evidence="1">Leaf</tissue>
    </source>
</reference>
<organism evidence="1 2">
    <name type="scientific">Gossypium stocksii</name>
    <dbReference type="NCBI Taxonomy" id="47602"/>
    <lineage>
        <taxon>Eukaryota</taxon>
        <taxon>Viridiplantae</taxon>
        <taxon>Streptophyta</taxon>
        <taxon>Embryophyta</taxon>
        <taxon>Tracheophyta</taxon>
        <taxon>Spermatophyta</taxon>
        <taxon>Magnoliopsida</taxon>
        <taxon>eudicotyledons</taxon>
        <taxon>Gunneridae</taxon>
        <taxon>Pentapetalae</taxon>
        <taxon>rosids</taxon>
        <taxon>malvids</taxon>
        <taxon>Malvales</taxon>
        <taxon>Malvaceae</taxon>
        <taxon>Malvoideae</taxon>
        <taxon>Gossypium</taxon>
    </lineage>
</organism>
<evidence type="ECO:0000313" key="1">
    <source>
        <dbReference type="EMBL" id="KAH1089300.1"/>
    </source>
</evidence>
<protein>
    <submittedName>
        <fullName evidence="1">Uncharacterized protein</fullName>
    </submittedName>
</protein>
<name>A0A9D3VMJ9_9ROSI</name>
<keyword evidence="2" id="KW-1185">Reference proteome</keyword>
<accession>A0A9D3VMJ9</accession>
<gene>
    <name evidence="1" type="ORF">J1N35_016557</name>
</gene>
<dbReference type="Proteomes" id="UP000828251">
    <property type="component" value="Unassembled WGS sequence"/>
</dbReference>
<evidence type="ECO:0000313" key="2">
    <source>
        <dbReference type="Proteomes" id="UP000828251"/>
    </source>
</evidence>
<comment type="caution">
    <text evidence="1">The sequence shown here is derived from an EMBL/GenBank/DDBJ whole genome shotgun (WGS) entry which is preliminary data.</text>
</comment>
<dbReference type="EMBL" id="JAIQCV010000006">
    <property type="protein sequence ID" value="KAH1089300.1"/>
    <property type="molecule type" value="Genomic_DNA"/>
</dbReference>
<dbReference type="AlphaFoldDB" id="A0A9D3VMJ9"/>